<dbReference type="GO" id="GO:0016020">
    <property type="term" value="C:membrane"/>
    <property type="evidence" value="ECO:0007669"/>
    <property type="project" value="UniProtKB-SubCell"/>
</dbReference>
<dbReference type="eggNOG" id="ENOG50348MQ">
    <property type="taxonomic scope" value="Bacteria"/>
</dbReference>
<accession>E6X084</accession>
<comment type="subcellular location">
    <subcellularLocation>
        <location evidence="1">Membrane</location>
    </subcellularLocation>
</comment>
<evidence type="ECO:0000256" key="5">
    <source>
        <dbReference type="SAM" id="Phobius"/>
    </source>
</evidence>
<keyword evidence="8" id="KW-1185">Reference proteome</keyword>
<feature type="domain" description="TMEM205-like" evidence="6">
    <location>
        <begin position="16"/>
        <end position="120"/>
    </location>
</feature>
<evidence type="ECO:0000259" key="6">
    <source>
        <dbReference type="Pfam" id="PF13664"/>
    </source>
</evidence>
<evidence type="ECO:0000256" key="3">
    <source>
        <dbReference type="ARBA" id="ARBA00022989"/>
    </source>
</evidence>
<evidence type="ECO:0000256" key="4">
    <source>
        <dbReference type="ARBA" id="ARBA00023136"/>
    </source>
</evidence>
<dbReference type="Proteomes" id="UP000008633">
    <property type="component" value="Chromosome"/>
</dbReference>
<protein>
    <recommendedName>
        <fullName evidence="6">TMEM205-like domain-containing protein</fullName>
    </recommendedName>
</protein>
<dbReference type="RefSeq" id="WP_013553369.1">
    <property type="nucleotide sequence ID" value="NC_014935.1"/>
</dbReference>
<dbReference type="STRING" id="749222.Nitsa_0403"/>
<dbReference type="Pfam" id="PF13664">
    <property type="entry name" value="DUF4149"/>
    <property type="match status" value="1"/>
</dbReference>
<organism evidence="7 8">
    <name type="scientific">Nitratifractor salsuginis (strain DSM 16511 / JCM 12458 / E9I37-1)</name>
    <dbReference type="NCBI Taxonomy" id="749222"/>
    <lineage>
        <taxon>Bacteria</taxon>
        <taxon>Pseudomonadati</taxon>
        <taxon>Campylobacterota</taxon>
        <taxon>Epsilonproteobacteria</taxon>
        <taxon>Campylobacterales</taxon>
        <taxon>Sulfurovaceae</taxon>
        <taxon>Nitratifractor</taxon>
    </lineage>
</organism>
<dbReference type="OrthoDB" id="5362812at2"/>
<dbReference type="KEGG" id="nsa:Nitsa_0403"/>
<feature type="transmembrane region" description="Helical" evidence="5">
    <location>
        <begin position="55"/>
        <end position="77"/>
    </location>
</feature>
<reference evidence="8" key="2">
    <citation type="submission" date="2011-01" db="EMBL/GenBank/DDBJ databases">
        <title>The complete genome of Nitratifractor salsuginis DSM 16511.</title>
        <authorList>
            <consortium name="US DOE Joint Genome Institute (JGI-PGF)"/>
            <person name="Lucas S."/>
            <person name="Copeland A."/>
            <person name="Lapidus A."/>
            <person name="Bruce D."/>
            <person name="Goodwin L."/>
            <person name="Pitluck S."/>
            <person name="Kyrpides N."/>
            <person name="Mavromatis K."/>
            <person name="Ivanova N."/>
            <person name="Mikhailova N."/>
            <person name="Zeytun A."/>
            <person name="Detter J.C."/>
            <person name="Tapia R."/>
            <person name="Han C."/>
            <person name="Land M."/>
            <person name="Hauser L."/>
            <person name="Markowitz V."/>
            <person name="Cheng J.-F."/>
            <person name="Hugenholtz P."/>
            <person name="Woyke T."/>
            <person name="Wu D."/>
            <person name="Tindall B."/>
            <person name="Schuetze A."/>
            <person name="Brambilla E."/>
            <person name="Klenk H.-P."/>
            <person name="Eisen J.A."/>
        </authorList>
    </citation>
    <scope>NUCLEOTIDE SEQUENCE [LARGE SCALE GENOMIC DNA]</scope>
    <source>
        <strain evidence="8">DSM 16511 / JCM 12458 / E9I37-1</strain>
    </source>
</reference>
<keyword evidence="3 5" id="KW-1133">Transmembrane helix</keyword>
<dbReference type="InterPro" id="IPR025423">
    <property type="entry name" value="TMEM205-like"/>
</dbReference>
<dbReference type="HOGENOM" id="CLU_137440_0_0_7"/>
<dbReference type="EMBL" id="CP002452">
    <property type="protein sequence ID" value="ADV45673.1"/>
    <property type="molecule type" value="Genomic_DNA"/>
</dbReference>
<keyword evidence="2 5" id="KW-0812">Transmembrane</keyword>
<feature type="transmembrane region" description="Helical" evidence="5">
    <location>
        <begin position="89"/>
        <end position="109"/>
    </location>
</feature>
<gene>
    <name evidence="7" type="ordered locus">Nitsa_0403</name>
</gene>
<feature type="transmembrane region" description="Helical" evidence="5">
    <location>
        <begin position="12"/>
        <end position="35"/>
    </location>
</feature>
<evidence type="ECO:0000256" key="2">
    <source>
        <dbReference type="ARBA" id="ARBA00022692"/>
    </source>
</evidence>
<reference evidence="7 8" key="1">
    <citation type="journal article" date="2011" name="Stand. Genomic Sci.">
        <title>Complete genome sequence of Nitratifractor salsuginis type strain (E9I37-1).</title>
        <authorList>
            <person name="Anderson I."/>
            <person name="Sikorski J."/>
            <person name="Zeytun A."/>
            <person name="Nolan M."/>
            <person name="Lapidus A."/>
            <person name="Lucas S."/>
            <person name="Hammon N."/>
            <person name="Deshpande S."/>
            <person name="Cheng J.F."/>
            <person name="Tapia R."/>
            <person name="Han C."/>
            <person name="Goodwin L."/>
            <person name="Pitluck S."/>
            <person name="Liolios K."/>
            <person name="Pagani I."/>
            <person name="Ivanova N."/>
            <person name="Huntemann M."/>
            <person name="Mavromatis K."/>
            <person name="Ovchinikova G."/>
            <person name="Pati A."/>
            <person name="Chen A."/>
            <person name="Palaniappan K."/>
            <person name="Land M."/>
            <person name="Hauser L."/>
            <person name="Brambilla E.M."/>
            <person name="Ngatchou-Djao O.D."/>
            <person name="Rohde M."/>
            <person name="Tindall B.J."/>
            <person name="Goker M."/>
            <person name="Detter J.C."/>
            <person name="Woyke T."/>
            <person name="Bristow J."/>
            <person name="Eisen J.A."/>
            <person name="Markowitz V."/>
            <person name="Hugenholtz P."/>
            <person name="Klenk H.P."/>
            <person name="Kyrpides N.C."/>
        </authorList>
    </citation>
    <scope>NUCLEOTIDE SEQUENCE [LARGE SCALE GENOMIC DNA]</scope>
    <source>
        <strain evidence="8">DSM 16511 / JCM 12458 / E9I37-1</strain>
    </source>
</reference>
<name>E6X084_NITSE</name>
<evidence type="ECO:0000313" key="7">
    <source>
        <dbReference type="EMBL" id="ADV45673.1"/>
    </source>
</evidence>
<sequence length="159" mass="18040">MKKYFRIATMAYLIWLGAMLGAVIYAGAVVAPVIFHSAQWLGSEVLSHFQEGLIMTRNFVLLSYAVTATIIFVFLYEGYKYKMGERDKLTQAAAFVVIFTGAMFNWYYLPDIVTMQMAGEQMTQSQAFINTHKGSELDFKIFALGILVLMIQNMRKACK</sequence>
<keyword evidence="4 5" id="KW-0472">Membrane</keyword>
<evidence type="ECO:0000313" key="8">
    <source>
        <dbReference type="Proteomes" id="UP000008633"/>
    </source>
</evidence>
<evidence type="ECO:0000256" key="1">
    <source>
        <dbReference type="ARBA" id="ARBA00004370"/>
    </source>
</evidence>
<dbReference type="AlphaFoldDB" id="E6X084"/>
<proteinExistence type="predicted"/>